<name>A0ABV4WD45_9CYAN</name>
<dbReference type="Pfam" id="PF12469">
    <property type="entry name" value="Cmr2_N"/>
    <property type="match status" value="1"/>
</dbReference>
<accession>A0ABV4WD45</accession>
<feature type="domain" description="CRISPR-associated protein Cmr2 N-terminal" evidence="3">
    <location>
        <begin position="70"/>
        <end position="176"/>
    </location>
</feature>
<evidence type="ECO:0000259" key="4">
    <source>
        <dbReference type="Pfam" id="PF22335"/>
    </source>
</evidence>
<keyword evidence="2" id="KW-0051">Antiviral defense</keyword>
<evidence type="ECO:0000256" key="1">
    <source>
        <dbReference type="ARBA" id="ARBA00022741"/>
    </source>
</evidence>
<organism evidence="5 6">
    <name type="scientific">Floridaenema evergladense BLCC-F167</name>
    <dbReference type="NCBI Taxonomy" id="3153639"/>
    <lineage>
        <taxon>Bacteria</taxon>
        <taxon>Bacillati</taxon>
        <taxon>Cyanobacteriota</taxon>
        <taxon>Cyanophyceae</taxon>
        <taxon>Oscillatoriophycideae</taxon>
        <taxon>Aerosakkonematales</taxon>
        <taxon>Aerosakkonemataceae</taxon>
        <taxon>Floridanema</taxon>
        <taxon>Floridanema evergladense</taxon>
    </lineage>
</organism>
<sequence length="810" mass="95118">MEQEWLKKQKELYQNQNLPNQNPSLSVHPISGIWQESDYMKSQFWWGGGACQESWQQIQDANSQELTQIAVLTFGPVQSFLGGGQRLRDWAVASWLCHYLSAVIIHNWKKLKGKVLLPLHESSELVKWLDDDTYYPNERKFWQAELPNVITGLHPNQKNWLEDCEQMFYEEWQKFLNCLEAVVVEKYPHFLNGQGWKVIHHDASYMWSVYKKSKPLNFETVTEDIEDLYQYIESEKIGRRWTGTWWGGRTSPSDGCLSIWHPGLKLISQKGTWGIPSEEIENWWETATTTVENQLSGLFSSSDRLNSIELIKRLASVPDIIEETLRLRWDKENVPRCPWGTFPDRSSVAASWVTSYNPQVASIWNQKLASLDKTYFSNFASFYPSMVKWIVSYANKRIGELLPDINSWDSEQLKLFFVAYKLLLNKTKKTKWGMPLVDKQAQFHHPRVLERRNIGKSLIDRWDKESPKGWESTIEWTVGWRGDGDNMGKWLSGEQYEDIEANWLKWHLDLEKITKYNLGISPPVNNNNSKRQIELPHILDLSVLFGLWNQLLYTFTEDYHHGKVIFAGGDDFLLLAPLTEAVSLTCDLHQLWTGERAVEISPDIQRFWQKEMPPLIQPLPNAKDGWVRYGKKDGTEKIYPIPGKDINFSLGVVIAQRRIPQSLWHRGLNEAYKKAKDEGKNRVCVRVLFNSGQSLDWVCPWPLWNLLMPLEPNIEIKTKLNCWEKLLFYFESTRLRQKDISAVKPLLETLWLSVGLDLNWTKIENVNQYLYDREIQDWQWWIDWISLKTFLARQERDRIKWLEKMGVVQK</sequence>
<evidence type="ECO:0000259" key="3">
    <source>
        <dbReference type="Pfam" id="PF12469"/>
    </source>
</evidence>
<dbReference type="EMBL" id="JBHFNT010000007">
    <property type="protein sequence ID" value="MFB2833003.1"/>
    <property type="molecule type" value="Genomic_DNA"/>
</dbReference>
<keyword evidence="6" id="KW-1185">Reference proteome</keyword>
<evidence type="ECO:0000313" key="6">
    <source>
        <dbReference type="Proteomes" id="UP001576780"/>
    </source>
</evidence>
<keyword evidence="1" id="KW-0547">Nucleotide-binding</keyword>
<feature type="domain" description="Cas10/Cmr2 second palm" evidence="4">
    <location>
        <begin position="482"/>
        <end position="592"/>
    </location>
</feature>
<dbReference type="InterPro" id="IPR043128">
    <property type="entry name" value="Rev_trsase/Diguanyl_cyclase"/>
</dbReference>
<dbReference type="InterPro" id="IPR024615">
    <property type="entry name" value="CRISPR-assoc_Cmr2_N"/>
</dbReference>
<dbReference type="RefSeq" id="WP_413275479.1">
    <property type="nucleotide sequence ID" value="NZ_JBHFNT010000007.1"/>
</dbReference>
<dbReference type="InterPro" id="IPR054767">
    <property type="entry name" value="Cas10-Cmr2_palm2"/>
</dbReference>
<protein>
    <submittedName>
        <fullName evidence="5">Type III-B CRISPR-associated protein Cas10/Cmr2</fullName>
    </submittedName>
</protein>
<gene>
    <name evidence="5" type="ORF">ACE1CA_00560</name>
</gene>
<evidence type="ECO:0000313" key="5">
    <source>
        <dbReference type="EMBL" id="MFB2833003.1"/>
    </source>
</evidence>
<dbReference type="InterPro" id="IPR038242">
    <property type="entry name" value="Cmr2_N"/>
</dbReference>
<comment type="caution">
    <text evidence="5">The sequence shown here is derived from an EMBL/GenBank/DDBJ whole genome shotgun (WGS) entry which is preliminary data.</text>
</comment>
<dbReference type="Gene3D" id="3.30.70.2220">
    <property type="entry name" value="CRISPR-Cas system, Cmr2 subunit, D1 domain, cysteine cluster"/>
    <property type="match status" value="1"/>
</dbReference>
<dbReference type="Gene3D" id="3.30.70.270">
    <property type="match status" value="1"/>
</dbReference>
<proteinExistence type="predicted"/>
<reference evidence="5 6" key="1">
    <citation type="submission" date="2024-09" db="EMBL/GenBank/DDBJ databases">
        <title>Floridaenema gen nov. (Aerosakkonemataceae, Aerosakkonematales ord. nov., Cyanobacteria) from benthic tropical and subtropical fresh waters, with the description of four new species.</title>
        <authorList>
            <person name="Moretto J.A."/>
            <person name="Berthold D.E."/>
            <person name="Lefler F.W."/>
            <person name="Huang I.-S."/>
            <person name="Laughinghouse H. IV."/>
        </authorList>
    </citation>
    <scope>NUCLEOTIDE SEQUENCE [LARGE SCALE GENOMIC DNA]</scope>
    <source>
        <strain evidence="5 6">BLCC-F167</strain>
    </source>
</reference>
<dbReference type="Pfam" id="PF22335">
    <property type="entry name" value="Cas10-Cmr2_palm2"/>
    <property type="match status" value="1"/>
</dbReference>
<evidence type="ECO:0000256" key="2">
    <source>
        <dbReference type="ARBA" id="ARBA00023118"/>
    </source>
</evidence>
<dbReference type="Proteomes" id="UP001576780">
    <property type="component" value="Unassembled WGS sequence"/>
</dbReference>